<evidence type="ECO:0000259" key="1">
    <source>
        <dbReference type="Pfam" id="PF14534"/>
    </source>
</evidence>
<protein>
    <submittedName>
        <fullName evidence="2">DUF4440 domain-containing protein</fullName>
    </submittedName>
</protein>
<dbReference type="RefSeq" id="WP_155441241.1">
    <property type="nucleotide sequence ID" value="NZ_WNLA01000018.1"/>
</dbReference>
<name>A0A6L6Q4U9_9BURK</name>
<dbReference type="EMBL" id="WNLA01000018">
    <property type="protein sequence ID" value="MTW04893.1"/>
    <property type="molecule type" value="Genomic_DNA"/>
</dbReference>
<dbReference type="InterPro" id="IPR032710">
    <property type="entry name" value="NTF2-like_dom_sf"/>
</dbReference>
<dbReference type="OrthoDB" id="5383110at2"/>
<accession>A0A6L6Q4U9</accession>
<keyword evidence="3" id="KW-1185">Reference proteome</keyword>
<sequence length="127" mass="14068">MLESVDSQVEAAEEQLRLAMLASDVESLDALISPCLVFTTHFGSVISKQDDLEIHRSGALKFQAIELSERKVLALGRVAYVAVRARLSGTWGGSPFCDDVRFSRVWQLFENRDWKVVAGQATVVQAQ</sequence>
<evidence type="ECO:0000313" key="2">
    <source>
        <dbReference type="EMBL" id="MTW04893.1"/>
    </source>
</evidence>
<comment type="caution">
    <text evidence="2">The sequence shown here is derived from an EMBL/GenBank/DDBJ whole genome shotgun (WGS) entry which is preliminary data.</text>
</comment>
<dbReference type="Gene3D" id="3.10.450.50">
    <property type="match status" value="1"/>
</dbReference>
<reference evidence="2 3" key="1">
    <citation type="submission" date="2019-11" db="EMBL/GenBank/DDBJ databases">
        <title>Type strains purchased from KCTC, JCM and DSMZ.</title>
        <authorList>
            <person name="Lu H."/>
        </authorList>
    </citation>
    <scope>NUCLEOTIDE SEQUENCE [LARGE SCALE GENOMIC DNA]</scope>
    <source>
        <strain evidence="2 3">KCTC 42409</strain>
    </source>
</reference>
<evidence type="ECO:0000313" key="3">
    <source>
        <dbReference type="Proteomes" id="UP000484015"/>
    </source>
</evidence>
<proteinExistence type="predicted"/>
<dbReference type="SUPFAM" id="SSF54427">
    <property type="entry name" value="NTF2-like"/>
    <property type="match status" value="1"/>
</dbReference>
<gene>
    <name evidence="2" type="ORF">GM668_22715</name>
</gene>
<dbReference type="Pfam" id="PF14534">
    <property type="entry name" value="DUF4440"/>
    <property type="match status" value="1"/>
</dbReference>
<dbReference type="Proteomes" id="UP000484015">
    <property type="component" value="Unassembled WGS sequence"/>
</dbReference>
<dbReference type="InterPro" id="IPR027843">
    <property type="entry name" value="DUF4440"/>
</dbReference>
<organism evidence="2 3">
    <name type="scientific">Pseudoduganella ginsengisoli</name>
    <dbReference type="NCBI Taxonomy" id="1462440"/>
    <lineage>
        <taxon>Bacteria</taxon>
        <taxon>Pseudomonadati</taxon>
        <taxon>Pseudomonadota</taxon>
        <taxon>Betaproteobacteria</taxon>
        <taxon>Burkholderiales</taxon>
        <taxon>Oxalobacteraceae</taxon>
        <taxon>Telluria group</taxon>
        <taxon>Pseudoduganella</taxon>
    </lineage>
</organism>
<feature type="domain" description="DUF4440" evidence="1">
    <location>
        <begin position="9"/>
        <end position="116"/>
    </location>
</feature>
<dbReference type="AlphaFoldDB" id="A0A6L6Q4U9"/>